<evidence type="ECO:0000256" key="2">
    <source>
        <dbReference type="ARBA" id="ARBA00004240"/>
    </source>
</evidence>
<accession>A0A8H4TCN3</accession>
<feature type="region of interest" description="Disordered" evidence="7">
    <location>
        <begin position="355"/>
        <end position="427"/>
    </location>
</feature>
<reference evidence="8" key="2">
    <citation type="submission" date="2020-05" db="EMBL/GenBank/DDBJ databases">
        <authorList>
            <person name="Kim H.-S."/>
            <person name="Proctor R.H."/>
            <person name="Brown D.W."/>
        </authorList>
    </citation>
    <scope>NUCLEOTIDE SEQUENCE</scope>
    <source>
        <strain evidence="8">NRRL 20472</strain>
    </source>
</reference>
<keyword evidence="9" id="KW-1185">Reference proteome</keyword>
<evidence type="ECO:0008006" key="10">
    <source>
        <dbReference type="Google" id="ProtNLM"/>
    </source>
</evidence>
<dbReference type="AlphaFoldDB" id="A0A8H4TCN3"/>
<evidence type="ECO:0000256" key="6">
    <source>
        <dbReference type="ARBA" id="ARBA00023136"/>
    </source>
</evidence>
<name>A0A8H4TCN3_9HYPO</name>
<evidence type="ECO:0000313" key="8">
    <source>
        <dbReference type="EMBL" id="KAF4955463.1"/>
    </source>
</evidence>
<feature type="compositionally biased region" description="Basic and acidic residues" evidence="7">
    <location>
        <begin position="372"/>
        <end position="400"/>
    </location>
</feature>
<reference evidence="8" key="1">
    <citation type="journal article" date="2020" name="BMC Genomics">
        <title>Correction to: Identification and distribution of gene clusters required for synthesis of sphingolipid metabolism inhibitors in diverse species of the filamentous fungus Fusarium.</title>
        <authorList>
            <person name="Kim H.S."/>
            <person name="Lohmar J.M."/>
            <person name="Busman M."/>
            <person name="Brown D.W."/>
            <person name="Naumann T.A."/>
            <person name="Divon H.H."/>
            <person name="Lysoe E."/>
            <person name="Uhlig S."/>
            <person name="Proctor R.H."/>
        </authorList>
    </citation>
    <scope>NUCLEOTIDE SEQUENCE</scope>
    <source>
        <strain evidence="8">NRRL 20472</strain>
    </source>
</reference>
<dbReference type="OrthoDB" id="1658288at2759"/>
<comment type="caution">
    <text evidence="8">The sequence shown here is derived from an EMBL/GenBank/DDBJ whole genome shotgun (WGS) entry which is preliminary data.</text>
</comment>
<keyword evidence="5" id="KW-0496">Mitochondrion</keyword>
<dbReference type="PANTHER" id="PTHR48182:SF2">
    <property type="entry name" value="PROTEIN SERAC1"/>
    <property type="match status" value="1"/>
</dbReference>
<protein>
    <recommendedName>
        <fullName evidence="10">DUF676 domain-containing protein</fullName>
    </recommendedName>
</protein>
<dbReference type="GO" id="GO:0005783">
    <property type="term" value="C:endoplasmic reticulum"/>
    <property type="evidence" value="ECO:0007669"/>
    <property type="project" value="UniProtKB-SubCell"/>
</dbReference>
<keyword evidence="6" id="KW-0472">Membrane</keyword>
<feature type="compositionally biased region" description="Basic and acidic residues" evidence="7">
    <location>
        <begin position="355"/>
        <end position="365"/>
    </location>
</feature>
<dbReference type="SUPFAM" id="SSF53474">
    <property type="entry name" value="alpha/beta-Hydrolases"/>
    <property type="match status" value="1"/>
</dbReference>
<proteinExistence type="predicted"/>
<dbReference type="PANTHER" id="PTHR48182">
    <property type="entry name" value="PROTEIN SERAC1"/>
    <property type="match status" value="1"/>
</dbReference>
<keyword evidence="4" id="KW-0256">Endoplasmic reticulum</keyword>
<organism evidence="8 9">
    <name type="scientific">Fusarium sarcochroum</name>
    <dbReference type="NCBI Taxonomy" id="1208366"/>
    <lineage>
        <taxon>Eukaryota</taxon>
        <taxon>Fungi</taxon>
        <taxon>Dikarya</taxon>
        <taxon>Ascomycota</taxon>
        <taxon>Pezizomycotina</taxon>
        <taxon>Sordariomycetes</taxon>
        <taxon>Hypocreomycetidae</taxon>
        <taxon>Hypocreales</taxon>
        <taxon>Nectriaceae</taxon>
        <taxon>Fusarium</taxon>
        <taxon>Fusarium lateritium species complex</taxon>
    </lineage>
</organism>
<comment type="subcellular location">
    <subcellularLocation>
        <location evidence="2">Endoplasmic reticulum</location>
    </subcellularLocation>
    <subcellularLocation>
        <location evidence="3">Membrane</location>
    </subcellularLocation>
    <subcellularLocation>
        <location evidence="1">Mitochondrion</location>
    </subcellularLocation>
</comment>
<sequence>MNRTQSTRQRKVRAKYLTYRIDEIPSKYSTKDQLKQCFHSDDKGYVHVNSFVPSISDFEGREHTATVQYLADGEPRLDADVENIELDKDFRGFTPLNAPSENVAADVIAVTGLGGHAFGSWVNSKGDMWLRDYLPKDLQGRARILIYGYPSALQDGNNQSSLSDYSACFMQDLMGIRSQHGIQDRPLVLIGHSLGGLIVKKALSDLKPGVLSRLPVRAILFFGTPHRGLNIKALETMVQGQENAKLIKDLEGESAALENLREGFKRIANTFKIYSFVETRTTPMVTEIDGVWQRGAHREMMVSRNSAMLDCDTETIRMVTADHSEMVKLRKGQEGPYRYIVSIIKEALQSAPEKWEDFKQGKDGEPDLPSDPSRDDRQPEHVWKRSFNKEATPDVLREDSLEPDQSNISEVQYQDEDTLPSQPPTRA</sequence>
<dbReference type="GO" id="GO:0016020">
    <property type="term" value="C:membrane"/>
    <property type="evidence" value="ECO:0007669"/>
    <property type="project" value="UniProtKB-SubCell"/>
</dbReference>
<gene>
    <name evidence="8" type="ORF">FSARC_11830</name>
</gene>
<evidence type="ECO:0000313" key="9">
    <source>
        <dbReference type="Proteomes" id="UP000622797"/>
    </source>
</evidence>
<evidence type="ECO:0000256" key="5">
    <source>
        <dbReference type="ARBA" id="ARBA00023128"/>
    </source>
</evidence>
<feature type="compositionally biased region" description="Polar residues" evidence="7">
    <location>
        <begin position="403"/>
        <end position="412"/>
    </location>
</feature>
<dbReference type="Gene3D" id="3.40.50.1820">
    <property type="entry name" value="alpha/beta hydrolase"/>
    <property type="match status" value="1"/>
</dbReference>
<evidence type="ECO:0000256" key="4">
    <source>
        <dbReference type="ARBA" id="ARBA00022824"/>
    </source>
</evidence>
<evidence type="ECO:0000256" key="7">
    <source>
        <dbReference type="SAM" id="MobiDB-lite"/>
    </source>
</evidence>
<dbReference type="GO" id="GO:0005739">
    <property type="term" value="C:mitochondrion"/>
    <property type="evidence" value="ECO:0007669"/>
    <property type="project" value="UniProtKB-SubCell"/>
</dbReference>
<dbReference type="InterPro" id="IPR029058">
    <property type="entry name" value="AB_hydrolase_fold"/>
</dbReference>
<dbReference type="InterPro" id="IPR052374">
    <property type="entry name" value="SERAC1"/>
</dbReference>
<dbReference type="Proteomes" id="UP000622797">
    <property type="component" value="Unassembled WGS sequence"/>
</dbReference>
<evidence type="ECO:0000256" key="1">
    <source>
        <dbReference type="ARBA" id="ARBA00004173"/>
    </source>
</evidence>
<dbReference type="EMBL" id="JABEXW010000778">
    <property type="protein sequence ID" value="KAF4955463.1"/>
    <property type="molecule type" value="Genomic_DNA"/>
</dbReference>
<evidence type="ECO:0000256" key="3">
    <source>
        <dbReference type="ARBA" id="ARBA00004370"/>
    </source>
</evidence>